<accession>A0ABS8V3Y8</accession>
<organism evidence="1 2">
    <name type="scientific">Datura stramonium</name>
    <name type="common">Jimsonweed</name>
    <name type="synonym">Common thornapple</name>
    <dbReference type="NCBI Taxonomy" id="4076"/>
    <lineage>
        <taxon>Eukaryota</taxon>
        <taxon>Viridiplantae</taxon>
        <taxon>Streptophyta</taxon>
        <taxon>Embryophyta</taxon>
        <taxon>Tracheophyta</taxon>
        <taxon>Spermatophyta</taxon>
        <taxon>Magnoliopsida</taxon>
        <taxon>eudicotyledons</taxon>
        <taxon>Gunneridae</taxon>
        <taxon>Pentapetalae</taxon>
        <taxon>asterids</taxon>
        <taxon>lamiids</taxon>
        <taxon>Solanales</taxon>
        <taxon>Solanaceae</taxon>
        <taxon>Solanoideae</taxon>
        <taxon>Datureae</taxon>
        <taxon>Datura</taxon>
    </lineage>
</organism>
<comment type="caution">
    <text evidence="1">The sequence shown here is derived from an EMBL/GenBank/DDBJ whole genome shotgun (WGS) entry which is preliminary data.</text>
</comment>
<reference evidence="1 2" key="1">
    <citation type="journal article" date="2021" name="BMC Genomics">
        <title>Datura genome reveals duplications of psychoactive alkaloid biosynthetic genes and high mutation rate following tissue culture.</title>
        <authorList>
            <person name="Rajewski A."/>
            <person name="Carter-House D."/>
            <person name="Stajich J."/>
            <person name="Litt A."/>
        </authorList>
    </citation>
    <scope>NUCLEOTIDE SEQUENCE [LARGE SCALE GENOMIC DNA]</scope>
    <source>
        <strain evidence="1">AR-01</strain>
    </source>
</reference>
<dbReference type="Proteomes" id="UP000823775">
    <property type="component" value="Unassembled WGS sequence"/>
</dbReference>
<keyword evidence="2" id="KW-1185">Reference proteome</keyword>
<proteinExistence type="predicted"/>
<evidence type="ECO:0000313" key="2">
    <source>
        <dbReference type="Proteomes" id="UP000823775"/>
    </source>
</evidence>
<dbReference type="EMBL" id="JACEIK010003320">
    <property type="protein sequence ID" value="MCD9641286.1"/>
    <property type="molecule type" value="Genomic_DNA"/>
</dbReference>
<protein>
    <submittedName>
        <fullName evidence="1">Uncharacterized protein</fullName>
    </submittedName>
</protein>
<evidence type="ECO:0000313" key="1">
    <source>
        <dbReference type="EMBL" id="MCD9641286.1"/>
    </source>
</evidence>
<gene>
    <name evidence="1" type="ORF">HAX54_027391</name>
</gene>
<sequence>MYMSVCLNHAATLDFVVAESAAAVGSLTRGNLYLAPLEWIWSWSPPDWDEDPEASDSAPSELMGLVFSNSKAEYLAKIMKKEATYVRPTKFGYILAECRSATDA</sequence>
<name>A0ABS8V3Y8_DATST</name>